<gene>
    <name evidence="1" type="ORF">sscle_01g010210</name>
</gene>
<organism evidence="1 2">
    <name type="scientific">Sclerotinia sclerotiorum (strain ATCC 18683 / 1980 / Ss-1)</name>
    <name type="common">White mold</name>
    <name type="synonym">Whetzelinia sclerotiorum</name>
    <dbReference type="NCBI Taxonomy" id="665079"/>
    <lineage>
        <taxon>Eukaryota</taxon>
        <taxon>Fungi</taxon>
        <taxon>Dikarya</taxon>
        <taxon>Ascomycota</taxon>
        <taxon>Pezizomycotina</taxon>
        <taxon>Leotiomycetes</taxon>
        <taxon>Helotiales</taxon>
        <taxon>Sclerotiniaceae</taxon>
        <taxon>Sclerotinia</taxon>
    </lineage>
</organism>
<accession>A0A1D9PU43</accession>
<dbReference type="RefSeq" id="XP_001597062.1">
    <property type="nucleotide sequence ID" value="XM_001597012.1"/>
</dbReference>
<dbReference type="KEGG" id="ssl:SS1G_01256"/>
<evidence type="ECO:0000313" key="2">
    <source>
        <dbReference type="Proteomes" id="UP000177798"/>
    </source>
</evidence>
<dbReference type="OrthoDB" id="3529719at2759"/>
<dbReference type="EMBL" id="CP017814">
    <property type="protein sequence ID" value="APA06251.1"/>
    <property type="molecule type" value="Genomic_DNA"/>
</dbReference>
<reference evidence="2" key="1">
    <citation type="journal article" date="2017" name="Genome Biol. Evol.">
        <title>The complete genome sequence of the phytopathogenic fungus Sclerotinia sclerotiorum reveals insights into the genome architecture of broad host range pathogens.</title>
        <authorList>
            <person name="Derbyshire M."/>
            <person name="Denton-Giles M."/>
            <person name="Hegedus D."/>
            <person name="Seifbarghy S."/>
            <person name="Rollins J."/>
            <person name="van Kan J."/>
            <person name="Seidl M.F."/>
            <person name="Faino L."/>
            <person name="Mbengue M."/>
            <person name="Navaud O."/>
            <person name="Raffaele S."/>
            <person name="Hammond-Kosack K."/>
            <person name="Heard S."/>
            <person name="Oliver R."/>
        </authorList>
    </citation>
    <scope>NUCLEOTIDE SEQUENCE [LARGE SCALE GENOMIC DNA]</scope>
    <source>
        <strain evidence="2">ATCC 18683 / 1980 / Ss-1</strain>
    </source>
</reference>
<evidence type="ECO:0000313" key="1">
    <source>
        <dbReference type="EMBL" id="APA06251.1"/>
    </source>
</evidence>
<sequence>MTSKRKQMPDHKDQMAAEIAANNKTFHQNSLETSLSNMSTSIKPPNIWTKEDDLSAIKLAGSHTFGPSDPNARFWEVLAISRRNRSIRKPRRAIEGNKYANTQSVELQEILAGNEGNNAKFGDSLLMACKSGKTRIRSEETDVPEFESPKASFRHKMATIVGIFELFAARCTKLRETLSARNLSKRSSQVA</sequence>
<dbReference type="Proteomes" id="UP000177798">
    <property type="component" value="Chromosome 1"/>
</dbReference>
<protein>
    <submittedName>
        <fullName evidence="1">Uncharacterized protein</fullName>
    </submittedName>
</protein>
<dbReference type="VEuPathDB" id="FungiDB:sscle_01g010210"/>
<proteinExistence type="predicted"/>
<name>A0A1D9PU43_SCLS1</name>
<dbReference type="AlphaFoldDB" id="A0A1D9PU43"/>